<feature type="transmembrane region" description="Helical" evidence="1">
    <location>
        <begin position="287"/>
        <end position="312"/>
    </location>
</feature>
<keyword evidence="1" id="KW-0812">Transmembrane</keyword>
<evidence type="ECO:0000256" key="1">
    <source>
        <dbReference type="SAM" id="Phobius"/>
    </source>
</evidence>
<organism evidence="2 3">
    <name type="scientific">Thermococcus pacificus</name>
    <dbReference type="NCBI Taxonomy" id="71998"/>
    <lineage>
        <taxon>Archaea</taxon>
        <taxon>Methanobacteriati</taxon>
        <taxon>Methanobacteriota</taxon>
        <taxon>Thermococci</taxon>
        <taxon>Thermococcales</taxon>
        <taxon>Thermococcaceae</taxon>
        <taxon>Thermococcus</taxon>
    </lineage>
</organism>
<dbReference type="AlphaFoldDB" id="A0A218P6E3"/>
<sequence length="319" mass="35676">MGRNELFLVFLMGVVFLAMLFSYSLSLSPVESLSFAVILALLYTSTRVFWEKSDKWRGKSGLLKSKGARYLIFFLSSFGFAVLLFGLTYLVLAKPGTSFVSLVKVLGVLFAIGSSLMLLASMFYNRDRTPEKITYSWRNFLRELSASILLFTIAYFSGVSLEKSASMALYVFVATNWYYSTMAHRYVIPEQMLKLRAVINFAAIASGLYLFVIDNALVSGLVGALFAVAEEKDYGITRKLIETGLLERRYAESGVGGLFYAVSYGFGAMVALIVVTGNCNASFIRDFLLTMFRLLYLFTVIFLPFGTFLGWARLKVHGE</sequence>
<feature type="transmembrane region" description="Helical" evidence="1">
    <location>
        <begin position="7"/>
        <end position="26"/>
    </location>
</feature>
<name>A0A218P6E3_9EURY</name>
<proteinExistence type="predicted"/>
<dbReference type="KEGG" id="tpaf:A3L08_02860"/>
<feature type="transmembrane region" description="Helical" evidence="1">
    <location>
        <begin position="167"/>
        <end position="187"/>
    </location>
</feature>
<feature type="transmembrane region" description="Helical" evidence="1">
    <location>
        <begin position="140"/>
        <end position="161"/>
    </location>
</feature>
<feature type="transmembrane region" description="Helical" evidence="1">
    <location>
        <begin position="32"/>
        <end position="50"/>
    </location>
</feature>
<accession>A0A218P6E3</accession>
<dbReference type="RefSeq" id="WP_088853609.1">
    <property type="nucleotide sequence ID" value="NZ_CP015102.1"/>
</dbReference>
<reference evidence="2 3" key="1">
    <citation type="submission" date="2016-04" db="EMBL/GenBank/DDBJ databases">
        <title>Complete genome sequence of Thermococcus pacificus type strain P4.</title>
        <authorList>
            <person name="Oger P.M."/>
        </authorList>
    </citation>
    <scope>NUCLEOTIDE SEQUENCE [LARGE SCALE GENOMIC DNA]</scope>
    <source>
        <strain evidence="2 3">P-4</strain>
    </source>
</reference>
<dbReference type="Proteomes" id="UP000197418">
    <property type="component" value="Chromosome"/>
</dbReference>
<dbReference type="OrthoDB" id="94794at2157"/>
<dbReference type="EMBL" id="CP015102">
    <property type="protein sequence ID" value="ASJ06347.1"/>
    <property type="molecule type" value="Genomic_DNA"/>
</dbReference>
<feature type="transmembrane region" description="Helical" evidence="1">
    <location>
        <begin position="208"/>
        <end position="229"/>
    </location>
</feature>
<feature type="transmembrane region" description="Helical" evidence="1">
    <location>
        <begin position="98"/>
        <end position="119"/>
    </location>
</feature>
<gene>
    <name evidence="2" type="ORF">A3L08_02860</name>
</gene>
<evidence type="ECO:0000313" key="2">
    <source>
        <dbReference type="EMBL" id="ASJ06347.1"/>
    </source>
</evidence>
<feature type="transmembrane region" description="Helical" evidence="1">
    <location>
        <begin position="257"/>
        <end position="275"/>
    </location>
</feature>
<keyword evidence="1" id="KW-1133">Transmembrane helix</keyword>
<feature type="transmembrane region" description="Helical" evidence="1">
    <location>
        <begin position="70"/>
        <end position="92"/>
    </location>
</feature>
<keyword evidence="3" id="KW-1185">Reference proteome</keyword>
<protein>
    <submittedName>
        <fullName evidence="2">Potassium transporter Kef</fullName>
    </submittedName>
</protein>
<dbReference type="GeneID" id="33315178"/>
<keyword evidence="1" id="KW-0472">Membrane</keyword>
<evidence type="ECO:0000313" key="3">
    <source>
        <dbReference type="Proteomes" id="UP000197418"/>
    </source>
</evidence>